<comment type="similarity">
    <text evidence="2">Belongs to the SMC family. SMC4 subfamily.</text>
</comment>
<dbReference type="Pfam" id="PF06470">
    <property type="entry name" value="SMC_hinge"/>
    <property type="match status" value="1"/>
</dbReference>
<keyword evidence="4" id="KW-0067">ATP-binding</keyword>
<dbReference type="SMART" id="SM00968">
    <property type="entry name" value="SMC_hinge"/>
    <property type="match status" value="1"/>
</dbReference>
<comment type="subcellular location">
    <subcellularLocation>
        <location evidence="1 8">Nucleus</location>
    </subcellularLocation>
</comment>
<keyword evidence="12" id="KW-1185">Reference proteome</keyword>
<dbReference type="GO" id="GO:0007076">
    <property type="term" value="P:mitotic chromosome condensation"/>
    <property type="evidence" value="ECO:0007669"/>
    <property type="project" value="TreeGrafter"/>
</dbReference>
<dbReference type="InterPro" id="IPR036277">
    <property type="entry name" value="SMC_hinge_sf"/>
</dbReference>
<dbReference type="Pfam" id="PF02463">
    <property type="entry name" value="SMC_N"/>
    <property type="match status" value="1"/>
</dbReference>
<evidence type="ECO:0000256" key="2">
    <source>
        <dbReference type="ARBA" id="ARBA00006005"/>
    </source>
</evidence>
<dbReference type="PANTHER" id="PTHR18937:SF172">
    <property type="entry name" value="STRUCTURAL MAINTENANCE OF CHROMOSOMES PROTEIN"/>
    <property type="match status" value="1"/>
</dbReference>
<dbReference type="GO" id="GO:0016887">
    <property type="term" value="F:ATP hydrolysis activity"/>
    <property type="evidence" value="ECO:0007669"/>
    <property type="project" value="InterPro"/>
</dbReference>
<evidence type="ECO:0000256" key="8">
    <source>
        <dbReference type="PIRNR" id="PIRNR005719"/>
    </source>
</evidence>
<dbReference type="InterPro" id="IPR010935">
    <property type="entry name" value="SMC_hinge"/>
</dbReference>
<dbReference type="Gene3D" id="1.20.1060.20">
    <property type="match status" value="1"/>
</dbReference>
<evidence type="ECO:0000259" key="11">
    <source>
        <dbReference type="SMART" id="SM00968"/>
    </source>
</evidence>
<evidence type="ECO:0000313" key="12">
    <source>
        <dbReference type="Proteomes" id="UP000038045"/>
    </source>
</evidence>
<dbReference type="PANTHER" id="PTHR18937">
    <property type="entry name" value="STRUCTURAL MAINTENANCE OF CHROMOSOMES SMC FAMILY MEMBER"/>
    <property type="match status" value="1"/>
</dbReference>
<feature type="domain" description="SMC hinge" evidence="11">
    <location>
        <begin position="610"/>
        <end position="725"/>
    </location>
</feature>
<dbReference type="SUPFAM" id="SSF75553">
    <property type="entry name" value="Smc hinge domain"/>
    <property type="match status" value="1"/>
</dbReference>
<dbReference type="Gene3D" id="3.30.70.1620">
    <property type="match status" value="1"/>
</dbReference>
<dbReference type="GO" id="GO:0005524">
    <property type="term" value="F:ATP binding"/>
    <property type="evidence" value="ECO:0007669"/>
    <property type="project" value="UniProtKB-KW"/>
</dbReference>
<name>A0A0N5A5C2_PARTI</name>
<dbReference type="Gene3D" id="3.40.50.300">
    <property type="entry name" value="P-loop containing nucleotide triphosphate hydrolases"/>
    <property type="match status" value="2"/>
</dbReference>
<evidence type="ECO:0000256" key="7">
    <source>
        <dbReference type="ARBA" id="ARBA00023242"/>
    </source>
</evidence>
<evidence type="ECO:0000256" key="4">
    <source>
        <dbReference type="ARBA" id="ARBA00022840"/>
    </source>
</evidence>
<sequence length="1359" mass="159232">MTETEHASFDDNNDLSPQPFDRRKRKLTSNNNNEKFQGERKKKRQNSPAPEIKYDDNLDIKKYKDLLEKDICDSNYMDIGSEQKVGRLILSKVVFENFKSYLGRKVLGEFDTNFTSIVGNNGSGKSNVIDGFLFVFDYSPKKIRMKKFCELIHHSSQGSPDYASVEIHFKRIDNNTINEEFTIKRFVYKDNNTYYEINGKKREKKFVKIFLKDHGLGLDHDRFLILQGEVESISLLKPKAEKEGEEGFLEYLDDIIGTLKFKKIIEKLEICIIELQRNIVLRRGKVKDAQRYLDDMVDAVANIIKSCRIENAIIDRKYIIYSIERRELQVQIQAAKIEYEKDKDKAIEIQREKDNLANEISKIRNEKMKLEEVFMEARKKLSDVESLLSQHENELSSSNIKLKAYNEETEERRMENIKLTDELEKALIEPNKLYECIQKANKDLQDFERKIEELLLSKTAAEDRFESERKKYTNELDSKEKIYQDQNTEIISLINEKNSKEDSLRVALSSQTEIDKKIIDIENIIEDLKTEDNKNLEQLEEYKKKLNSTTIEKKAIVSKIEEIENKLININTKKDLVKREFAILKDQYDSMNGSEPTNRIYQFLRERHCSGFRGRLGDLATIDSKYDIALSTLGGHQLNYYVVDTSEDGQYLINELKKEKIGRASFCIIEEIPYKDSMDKKKDYSGGVIRAFDLLNITDNAVRKCFYHVYRESLIVNSINDFETTKRAFGGAFTKMCSLDGAITESSGKITGGGRPLQGMICCKDTVSRTYSEIDKRNCKASIDKLEQELDKIRNSFINYNDELTSLKQKLYTCRVEEEKYNEKVSSIKQSVEINFRKIQSLDKRLEDAKGDSKNIEIDMDNVNDIKKEIEEMNKMIENKKESLRKAEIDFKEISKIVDNVRKDIIGTLEQEYNDLLKEKETKENEIKNLKDNFNCLKFRFSKKQKDLQDNEKFLENLLNKISELENHVSASYDKIEELTEVRRKCNEEVVRLNVILTNSTSVIELERRMTEVNEIFEEITRTIEILEEQIRQYKVRIKSIDVFMESAKYTFFVEMAMLSNHLMKFDKDEVYYSERVEKAEYNFMKSVLNGEIIEGYKFLKVSLEPLDDQYIEEVRLREFQKYKDDLNILLSLEKVSLDYEIISDYSKRLENRDLMDKVYNEYVDIYESLKKKNDELISKRYKQFQEGFEIIAKNVKKVYQQITFGGDAELECIDIFDPYSSGISYSVRPPGKSWKKMTNLSGGEKTLSSLAFVFALHIFNPTPLYVMDEIDAALDFRNVGIIADYIRERTKNAQFIVISLRKELYERCNKVLGIWKINDVSRCMVQPSNSHEMEENTNISCKIDLDQLIKRLKSLRGK</sequence>
<dbReference type="InterPro" id="IPR003395">
    <property type="entry name" value="RecF/RecN/SMC_N"/>
</dbReference>
<feature type="coiled-coil region" evidence="9">
    <location>
        <begin position="325"/>
        <end position="408"/>
    </location>
</feature>
<feature type="coiled-coil region" evidence="9">
    <location>
        <begin position="1010"/>
        <end position="1037"/>
    </location>
</feature>
<feature type="coiled-coil region" evidence="9">
    <location>
        <begin position="839"/>
        <end position="982"/>
    </location>
</feature>
<dbReference type="GO" id="GO:0005634">
    <property type="term" value="C:nucleus"/>
    <property type="evidence" value="ECO:0007669"/>
    <property type="project" value="UniProtKB-SubCell"/>
</dbReference>
<feature type="coiled-coil region" evidence="9">
    <location>
        <begin position="525"/>
        <end position="580"/>
    </location>
</feature>
<protein>
    <recommendedName>
        <fullName evidence="8">Structural maintenance of chromosomes protein</fullName>
    </recommendedName>
</protein>
<feature type="coiled-coil region" evidence="9">
    <location>
        <begin position="776"/>
        <end position="810"/>
    </location>
</feature>
<keyword evidence="3" id="KW-0547">Nucleotide-binding</keyword>
<evidence type="ECO:0000256" key="6">
    <source>
        <dbReference type="ARBA" id="ARBA00023067"/>
    </source>
</evidence>
<dbReference type="Proteomes" id="UP000038045">
    <property type="component" value="Unplaced"/>
</dbReference>
<evidence type="ECO:0000256" key="9">
    <source>
        <dbReference type="SAM" id="Coils"/>
    </source>
</evidence>
<evidence type="ECO:0000256" key="5">
    <source>
        <dbReference type="ARBA" id="ARBA00023054"/>
    </source>
</evidence>
<evidence type="ECO:0000313" key="13">
    <source>
        <dbReference type="WBParaSite" id="PTRK_0001690500.1"/>
    </source>
</evidence>
<evidence type="ECO:0000256" key="10">
    <source>
        <dbReference type="SAM" id="MobiDB-lite"/>
    </source>
</evidence>
<organism evidence="12 13">
    <name type="scientific">Parastrongyloides trichosuri</name>
    <name type="common">Possum-specific nematode worm</name>
    <dbReference type="NCBI Taxonomy" id="131310"/>
    <lineage>
        <taxon>Eukaryota</taxon>
        <taxon>Metazoa</taxon>
        <taxon>Ecdysozoa</taxon>
        <taxon>Nematoda</taxon>
        <taxon>Chromadorea</taxon>
        <taxon>Rhabditida</taxon>
        <taxon>Tylenchina</taxon>
        <taxon>Panagrolaimomorpha</taxon>
        <taxon>Strongyloidoidea</taxon>
        <taxon>Strongyloididae</taxon>
        <taxon>Parastrongyloides</taxon>
    </lineage>
</organism>
<keyword evidence="7 8" id="KW-0539">Nucleus</keyword>
<dbReference type="STRING" id="131310.A0A0N5A5C2"/>
<dbReference type="WBParaSite" id="PTRK_0001690500.1">
    <property type="protein sequence ID" value="PTRK_0001690500.1"/>
    <property type="gene ID" value="PTRK_0001690500"/>
</dbReference>
<evidence type="ECO:0000256" key="3">
    <source>
        <dbReference type="ARBA" id="ARBA00022741"/>
    </source>
</evidence>
<dbReference type="InterPro" id="IPR027417">
    <property type="entry name" value="P-loop_NTPase"/>
</dbReference>
<accession>A0A0N5A5C2</accession>
<keyword evidence="6" id="KW-0226">DNA condensation</keyword>
<dbReference type="SUPFAM" id="SSF52540">
    <property type="entry name" value="P-loop containing nucleoside triphosphate hydrolases"/>
    <property type="match status" value="1"/>
</dbReference>
<dbReference type="PIRSF" id="PIRSF005719">
    <property type="entry name" value="SMC"/>
    <property type="match status" value="1"/>
</dbReference>
<dbReference type="InterPro" id="IPR024704">
    <property type="entry name" value="SMC"/>
</dbReference>
<evidence type="ECO:0000256" key="1">
    <source>
        <dbReference type="ARBA" id="ARBA00004123"/>
    </source>
</evidence>
<feature type="coiled-coil region" evidence="9">
    <location>
        <begin position="437"/>
        <end position="489"/>
    </location>
</feature>
<dbReference type="GO" id="GO:0000796">
    <property type="term" value="C:condensin complex"/>
    <property type="evidence" value="ECO:0007669"/>
    <property type="project" value="TreeGrafter"/>
</dbReference>
<proteinExistence type="inferred from homology"/>
<feature type="region of interest" description="Disordered" evidence="10">
    <location>
        <begin position="1"/>
        <end position="54"/>
    </location>
</feature>
<keyword evidence="5 9" id="KW-0175">Coiled coil</keyword>
<reference evidence="13" key="1">
    <citation type="submission" date="2017-02" db="UniProtKB">
        <authorList>
            <consortium name="WormBaseParasite"/>
        </authorList>
    </citation>
    <scope>IDENTIFICATION</scope>
</reference>